<gene>
    <name evidence="5" type="primary">garL</name>
    <name evidence="5" type="ORF">Enr13x_06820</name>
</gene>
<name>A0A518HJ16_9BACT</name>
<sequence length="297" mass="32434">MRSPVVAMRDVVIDANVASDQQRRVRDCGMMRIGTRIIDFGEQTSMKMHWIDKQRLRRETLAGTFLNLGSATAVEIVADVGFDWLLIDLEHGSGSLADLRGMLLACRGGDAAPVVRLRSVDPDTVKFVMDSGAAGIMFPYVSSVDEARRAVRCMKYPPLGRRGVAGVIRATDYGRNWKPYFDEANDKSLAIVQIETPEAVEAAEEIAAVEGVDVLFVGPLDLSVNLGHPADFGHPSVTQALQHVVECCQRQGKSAGILTKDGLVRQHKEQGFRLLAYGSDSGAVISGMQSYLTELRE</sequence>
<feature type="domain" description="HpcH/HpaI aldolase/citrate lyase" evidence="4">
    <location>
        <begin position="63"/>
        <end position="285"/>
    </location>
</feature>
<protein>
    <submittedName>
        <fullName evidence="5">5-keto-4-deoxy-D-glucarate aldolase</fullName>
        <ecNumber evidence="5">4.1.2.20</ecNumber>
    </submittedName>
</protein>
<reference evidence="5 6" key="1">
    <citation type="submission" date="2019-03" db="EMBL/GenBank/DDBJ databases">
        <title>Deep-cultivation of Planctomycetes and their phenomic and genomic characterization uncovers novel biology.</title>
        <authorList>
            <person name="Wiegand S."/>
            <person name="Jogler M."/>
            <person name="Boedeker C."/>
            <person name="Pinto D."/>
            <person name="Vollmers J."/>
            <person name="Rivas-Marin E."/>
            <person name="Kohn T."/>
            <person name="Peeters S.H."/>
            <person name="Heuer A."/>
            <person name="Rast P."/>
            <person name="Oberbeckmann S."/>
            <person name="Bunk B."/>
            <person name="Jeske O."/>
            <person name="Meyerdierks A."/>
            <person name="Storesund J.E."/>
            <person name="Kallscheuer N."/>
            <person name="Luecker S."/>
            <person name="Lage O.M."/>
            <person name="Pohl T."/>
            <person name="Merkel B.J."/>
            <person name="Hornburger P."/>
            <person name="Mueller R.-W."/>
            <person name="Bruemmer F."/>
            <person name="Labrenz M."/>
            <person name="Spormann A.M."/>
            <person name="Op den Camp H."/>
            <person name="Overmann J."/>
            <person name="Amann R."/>
            <person name="Jetten M.S.M."/>
            <person name="Mascher T."/>
            <person name="Medema M.H."/>
            <person name="Devos D.P."/>
            <person name="Kaster A.-K."/>
            <person name="Ovreas L."/>
            <person name="Rohde M."/>
            <person name="Galperin M.Y."/>
            <person name="Jogler C."/>
        </authorList>
    </citation>
    <scope>NUCLEOTIDE SEQUENCE [LARGE SCALE GENOMIC DNA]</scope>
    <source>
        <strain evidence="5 6">Enr13</strain>
    </source>
</reference>
<dbReference type="InterPro" id="IPR005000">
    <property type="entry name" value="Aldolase/citrate-lyase_domain"/>
</dbReference>
<dbReference type="Gene3D" id="3.20.20.60">
    <property type="entry name" value="Phosphoenolpyruvate-binding domains"/>
    <property type="match status" value="1"/>
</dbReference>
<dbReference type="EC" id="4.1.2.20" evidence="5"/>
<keyword evidence="2" id="KW-0479">Metal-binding</keyword>
<dbReference type="KEGG" id="snep:Enr13x_06820"/>
<evidence type="ECO:0000259" key="4">
    <source>
        <dbReference type="Pfam" id="PF03328"/>
    </source>
</evidence>
<dbReference type="SUPFAM" id="SSF51621">
    <property type="entry name" value="Phosphoenolpyruvate/pyruvate domain"/>
    <property type="match status" value="1"/>
</dbReference>
<dbReference type="GO" id="GO:0008672">
    <property type="term" value="F:2-dehydro-3-deoxyglucarate aldolase activity"/>
    <property type="evidence" value="ECO:0007669"/>
    <property type="project" value="UniProtKB-EC"/>
</dbReference>
<evidence type="ECO:0000313" key="5">
    <source>
        <dbReference type="EMBL" id="QDV40846.1"/>
    </source>
</evidence>
<dbReference type="EMBL" id="CP037423">
    <property type="protein sequence ID" value="QDV40846.1"/>
    <property type="molecule type" value="Genomic_DNA"/>
</dbReference>
<dbReference type="OrthoDB" id="86160at2"/>
<dbReference type="InterPro" id="IPR050251">
    <property type="entry name" value="HpcH-HpaI_aldolase"/>
</dbReference>
<proteinExistence type="inferred from homology"/>
<dbReference type="InterPro" id="IPR015813">
    <property type="entry name" value="Pyrv/PenolPyrv_kinase-like_dom"/>
</dbReference>
<dbReference type="GO" id="GO:0005737">
    <property type="term" value="C:cytoplasm"/>
    <property type="evidence" value="ECO:0007669"/>
    <property type="project" value="TreeGrafter"/>
</dbReference>
<dbReference type="PANTHER" id="PTHR30502:SF0">
    <property type="entry name" value="PHOSPHOENOLPYRUVATE CARBOXYLASE FAMILY PROTEIN"/>
    <property type="match status" value="1"/>
</dbReference>
<dbReference type="GO" id="GO:0046872">
    <property type="term" value="F:metal ion binding"/>
    <property type="evidence" value="ECO:0007669"/>
    <property type="project" value="UniProtKB-KW"/>
</dbReference>
<dbReference type="InterPro" id="IPR040442">
    <property type="entry name" value="Pyrv_kinase-like_dom_sf"/>
</dbReference>
<dbReference type="PANTHER" id="PTHR30502">
    <property type="entry name" value="2-KETO-3-DEOXY-L-RHAMNONATE ALDOLASE"/>
    <property type="match status" value="1"/>
</dbReference>
<dbReference type="Proteomes" id="UP000319004">
    <property type="component" value="Chromosome"/>
</dbReference>
<keyword evidence="3 5" id="KW-0456">Lyase</keyword>
<keyword evidence="6" id="KW-1185">Reference proteome</keyword>
<accession>A0A518HJ16</accession>
<evidence type="ECO:0000256" key="1">
    <source>
        <dbReference type="ARBA" id="ARBA00005568"/>
    </source>
</evidence>
<evidence type="ECO:0000313" key="6">
    <source>
        <dbReference type="Proteomes" id="UP000319004"/>
    </source>
</evidence>
<comment type="similarity">
    <text evidence="1">Belongs to the HpcH/HpaI aldolase family.</text>
</comment>
<evidence type="ECO:0000256" key="3">
    <source>
        <dbReference type="ARBA" id="ARBA00023239"/>
    </source>
</evidence>
<organism evidence="5 6">
    <name type="scientific">Stieleria neptunia</name>
    <dbReference type="NCBI Taxonomy" id="2527979"/>
    <lineage>
        <taxon>Bacteria</taxon>
        <taxon>Pseudomonadati</taxon>
        <taxon>Planctomycetota</taxon>
        <taxon>Planctomycetia</taxon>
        <taxon>Pirellulales</taxon>
        <taxon>Pirellulaceae</taxon>
        <taxon>Stieleria</taxon>
    </lineage>
</organism>
<dbReference type="Pfam" id="PF03328">
    <property type="entry name" value="HpcH_HpaI"/>
    <property type="match status" value="1"/>
</dbReference>
<evidence type="ECO:0000256" key="2">
    <source>
        <dbReference type="ARBA" id="ARBA00022723"/>
    </source>
</evidence>
<dbReference type="AlphaFoldDB" id="A0A518HJ16"/>